<protein>
    <submittedName>
        <fullName evidence="5">Chromobox protein like protein 5</fullName>
    </submittedName>
</protein>
<feature type="compositionally biased region" description="Basic residues" evidence="3">
    <location>
        <begin position="1"/>
        <end position="12"/>
    </location>
</feature>
<comment type="subcellular location">
    <subcellularLocation>
        <location evidence="1">Nucleus</location>
    </subcellularLocation>
</comment>
<keyword evidence="6" id="KW-1185">Reference proteome</keyword>
<feature type="compositionally biased region" description="Acidic residues" evidence="3">
    <location>
        <begin position="76"/>
        <end position="88"/>
    </location>
</feature>
<dbReference type="GO" id="GO:0005634">
    <property type="term" value="C:nucleus"/>
    <property type="evidence" value="ECO:0007669"/>
    <property type="project" value="UniProtKB-SubCell"/>
</dbReference>
<feature type="compositionally biased region" description="Basic residues" evidence="3">
    <location>
        <begin position="59"/>
        <end position="70"/>
    </location>
</feature>
<dbReference type="Proteomes" id="UP000076502">
    <property type="component" value="Unassembled WGS sequence"/>
</dbReference>
<dbReference type="GO" id="GO:0005694">
    <property type="term" value="C:chromosome"/>
    <property type="evidence" value="ECO:0007669"/>
    <property type="project" value="UniProtKB-ARBA"/>
</dbReference>
<dbReference type="InterPro" id="IPR051219">
    <property type="entry name" value="Heterochromatin_chromo-domain"/>
</dbReference>
<feature type="compositionally biased region" description="Basic and acidic residues" evidence="3">
    <location>
        <begin position="102"/>
        <end position="124"/>
    </location>
</feature>
<feature type="compositionally biased region" description="Acidic residues" evidence="3">
    <location>
        <begin position="164"/>
        <end position="176"/>
    </location>
</feature>
<dbReference type="STRING" id="178035.A0A154P964"/>
<dbReference type="PROSITE" id="PS50013">
    <property type="entry name" value="CHROMO_2"/>
    <property type="match status" value="2"/>
</dbReference>
<dbReference type="PANTHER" id="PTHR22812">
    <property type="entry name" value="CHROMOBOX PROTEIN"/>
    <property type="match status" value="1"/>
</dbReference>
<evidence type="ECO:0000256" key="3">
    <source>
        <dbReference type="SAM" id="MobiDB-lite"/>
    </source>
</evidence>
<feature type="region of interest" description="Disordered" evidence="3">
    <location>
        <begin position="306"/>
        <end position="333"/>
    </location>
</feature>
<feature type="region of interest" description="Disordered" evidence="3">
    <location>
        <begin position="1"/>
        <end position="129"/>
    </location>
</feature>
<evidence type="ECO:0000313" key="6">
    <source>
        <dbReference type="Proteomes" id="UP000076502"/>
    </source>
</evidence>
<dbReference type="SUPFAM" id="SSF54160">
    <property type="entry name" value="Chromo domain-like"/>
    <property type="match status" value="2"/>
</dbReference>
<dbReference type="PRINTS" id="PR00504">
    <property type="entry name" value="CHROMODOMAIN"/>
</dbReference>
<dbReference type="AlphaFoldDB" id="A0A154P964"/>
<feature type="domain" description="Chromo" evidence="4">
    <location>
        <begin position="235"/>
        <end position="294"/>
    </location>
</feature>
<organism evidence="5 6">
    <name type="scientific">Dufourea novaeangliae</name>
    <name type="common">Sweat bee</name>
    <dbReference type="NCBI Taxonomy" id="178035"/>
    <lineage>
        <taxon>Eukaryota</taxon>
        <taxon>Metazoa</taxon>
        <taxon>Ecdysozoa</taxon>
        <taxon>Arthropoda</taxon>
        <taxon>Hexapoda</taxon>
        <taxon>Insecta</taxon>
        <taxon>Pterygota</taxon>
        <taxon>Neoptera</taxon>
        <taxon>Endopterygota</taxon>
        <taxon>Hymenoptera</taxon>
        <taxon>Apocrita</taxon>
        <taxon>Aculeata</taxon>
        <taxon>Apoidea</taxon>
        <taxon>Anthophila</taxon>
        <taxon>Halictidae</taxon>
        <taxon>Rophitinae</taxon>
        <taxon>Dufourea</taxon>
    </lineage>
</organism>
<sequence>MRRLSMKSKRRKSETMSDNSSEENGVSPSTSDNDELKKGRDDEIKKGKDEEYMDNSRKGTPRKRQSRGRHNVKEVDESEDDRTTEEDENKNTGKGGANKRLKKEDLKESPSIKKDGNVEKEYEVQKIVGQRTIKGRRQFLVRWKGYDEDSDTWEQEKDLNCPELIEDFLAEEESQSDEDKSKKTDTLSKASKTKSPKVDRKSKKSKVNLKKQIANDVETADSDEEKSDENEQKEFEVEKIIEVHFKKNKTRQFLIRWKGFTAADDTWEPEENLNCPELIEKFMQKVEKAKTTDLRELRANRPHTKRYTLTTHDSGRRLSRRNMDKQSQRDKQYENKDCDLKTILPEKEKLLDPCGIDTVDNVELRKRLSSKMSFASSSLSIMKRKSTDSKTLNKVNMTDVESSKHNEISTPSIDLFDYNKYDKSICFSDTDLKFLTTPAFSKKPEIKEHDKKILFYQWNPGTINDHYNEHNYTGSKLLELQFRNTDSFGDYIDKYGISKSADSSTISNISTTINTKIERLDNDATIEENNIRSLSVTNSEYKTNKYSLNAVNQLQETKLKIGSNEGNRHGKKTKQKMKSSIDMQLNYFNEMKSPTRKSKSDQSVIYEITSSRVRNGTNNYISSQDTTLLSENLVYNNEGTLATLDHHSETSETYDELGILFSQYLKYYAQPCQRKACPLSRHLKQRSKHSTRKCQTRFNYNQTYPYDQRPACNSGNVCTDTYDELKLMCTSPSKRKNIYHCMFKRRKLFLNQPCTPPVQNFVVTR</sequence>
<reference evidence="5 6" key="1">
    <citation type="submission" date="2015-07" db="EMBL/GenBank/DDBJ databases">
        <title>The genome of Dufourea novaeangliae.</title>
        <authorList>
            <person name="Pan H."/>
            <person name="Kapheim K."/>
        </authorList>
    </citation>
    <scope>NUCLEOTIDE SEQUENCE [LARGE SCALE GENOMIC DNA]</scope>
    <source>
        <strain evidence="5">0120121106</strain>
        <tissue evidence="5">Whole body</tissue>
    </source>
</reference>
<evidence type="ECO:0000259" key="4">
    <source>
        <dbReference type="PROSITE" id="PS50013"/>
    </source>
</evidence>
<evidence type="ECO:0000313" key="5">
    <source>
        <dbReference type="EMBL" id="KZC08367.1"/>
    </source>
</evidence>
<dbReference type="InterPro" id="IPR023780">
    <property type="entry name" value="Chromo_domain"/>
</dbReference>
<dbReference type="InterPro" id="IPR023779">
    <property type="entry name" value="Chromodomain_CS"/>
</dbReference>
<feature type="compositionally biased region" description="Basic residues" evidence="3">
    <location>
        <begin position="191"/>
        <end position="209"/>
    </location>
</feature>
<feature type="compositionally biased region" description="Basic and acidic residues" evidence="3">
    <location>
        <begin position="34"/>
        <end position="57"/>
    </location>
</feature>
<feature type="region of interest" description="Disordered" evidence="3">
    <location>
        <begin position="164"/>
        <end position="233"/>
    </location>
</feature>
<feature type="compositionally biased region" description="Basic and acidic residues" evidence="3">
    <location>
        <begin position="177"/>
        <end position="186"/>
    </location>
</feature>
<gene>
    <name evidence="5" type="ORF">WN55_09271</name>
</gene>
<dbReference type="InterPro" id="IPR017984">
    <property type="entry name" value="Chromo_dom_subgr"/>
</dbReference>
<feature type="compositionally biased region" description="Basic and acidic residues" evidence="3">
    <location>
        <begin position="313"/>
        <end position="333"/>
    </location>
</feature>
<keyword evidence="2" id="KW-0539">Nucleus</keyword>
<accession>A0A154P964</accession>
<dbReference type="OrthoDB" id="5376140at2759"/>
<feature type="domain" description="Chromo" evidence="4">
    <location>
        <begin position="122"/>
        <end position="180"/>
    </location>
</feature>
<feature type="compositionally biased region" description="Acidic residues" evidence="3">
    <location>
        <begin position="218"/>
        <end position="228"/>
    </location>
</feature>
<dbReference type="InterPro" id="IPR000953">
    <property type="entry name" value="Chromo/chromo_shadow_dom"/>
</dbReference>
<evidence type="ECO:0000256" key="2">
    <source>
        <dbReference type="ARBA" id="ARBA00023242"/>
    </source>
</evidence>
<dbReference type="SMART" id="SM00298">
    <property type="entry name" value="CHROMO"/>
    <property type="match status" value="2"/>
</dbReference>
<feature type="compositionally biased region" description="Polar residues" evidence="3">
    <location>
        <begin position="16"/>
        <end position="31"/>
    </location>
</feature>
<dbReference type="EMBL" id="KQ434846">
    <property type="protein sequence ID" value="KZC08367.1"/>
    <property type="molecule type" value="Genomic_DNA"/>
</dbReference>
<name>A0A154P964_DUFNO</name>
<dbReference type="Gene3D" id="2.40.50.40">
    <property type="match status" value="2"/>
</dbReference>
<dbReference type="Pfam" id="PF00385">
    <property type="entry name" value="Chromo"/>
    <property type="match status" value="2"/>
</dbReference>
<dbReference type="PROSITE" id="PS00598">
    <property type="entry name" value="CHROMO_1"/>
    <property type="match status" value="1"/>
</dbReference>
<dbReference type="CDD" id="cd00024">
    <property type="entry name" value="CD_CSD"/>
    <property type="match status" value="2"/>
</dbReference>
<evidence type="ECO:0000256" key="1">
    <source>
        <dbReference type="ARBA" id="ARBA00004123"/>
    </source>
</evidence>
<dbReference type="InterPro" id="IPR016197">
    <property type="entry name" value="Chromo-like_dom_sf"/>
</dbReference>
<proteinExistence type="predicted"/>